<dbReference type="Proteomes" id="UP000248423">
    <property type="component" value="Unassembled WGS sequence"/>
</dbReference>
<dbReference type="Pfam" id="PF02668">
    <property type="entry name" value="TauD"/>
    <property type="match status" value="1"/>
</dbReference>
<dbReference type="GO" id="GO:0005737">
    <property type="term" value="C:cytoplasm"/>
    <property type="evidence" value="ECO:0007669"/>
    <property type="project" value="TreeGrafter"/>
</dbReference>
<reference evidence="8 9" key="1">
    <citation type="submission" date="2018-02" db="EMBL/GenBank/DDBJ databases">
        <title>The genomes of Aspergillus section Nigri reveals drivers in fungal speciation.</title>
        <authorList>
            <consortium name="DOE Joint Genome Institute"/>
            <person name="Vesth T.C."/>
            <person name="Nybo J."/>
            <person name="Theobald S."/>
            <person name="Brandl J."/>
            <person name="Frisvad J.C."/>
            <person name="Nielsen K.F."/>
            <person name="Lyhne E.K."/>
            <person name="Kogle M.E."/>
            <person name="Kuo A."/>
            <person name="Riley R."/>
            <person name="Clum A."/>
            <person name="Nolan M."/>
            <person name="Lipzen A."/>
            <person name="Salamov A."/>
            <person name="Henrissat B."/>
            <person name="Wiebenga A."/>
            <person name="De vries R.P."/>
            <person name="Grigoriev I.V."/>
            <person name="Mortensen U.H."/>
            <person name="Andersen M.R."/>
            <person name="Baker S.E."/>
        </authorList>
    </citation>
    <scope>NUCLEOTIDE SEQUENCE [LARGE SCALE GENOMIC DNA]</scope>
    <source>
        <strain evidence="8 9">CBS 121057</strain>
    </source>
</reference>
<dbReference type="VEuPathDB" id="FungiDB:BO78DRAFT_438376"/>
<evidence type="ECO:0000256" key="5">
    <source>
        <dbReference type="ARBA" id="ARBA00023002"/>
    </source>
</evidence>
<comment type="cofactor">
    <cofactor evidence="1">
        <name>Fe(2+)</name>
        <dbReference type="ChEBI" id="CHEBI:29033"/>
    </cofactor>
</comment>
<proteinExistence type="inferred from homology"/>
<dbReference type="InterPro" id="IPR003819">
    <property type="entry name" value="TauD/TfdA-like"/>
</dbReference>
<dbReference type="GO" id="GO:0046872">
    <property type="term" value="F:metal ion binding"/>
    <property type="evidence" value="ECO:0007669"/>
    <property type="project" value="UniProtKB-KW"/>
</dbReference>
<dbReference type="PANTHER" id="PTHR30468:SF10">
    <property type="entry name" value="TAUD_TFDA-LIKE DOMAIN-CONTAINING PROTEIN"/>
    <property type="match status" value="1"/>
</dbReference>
<dbReference type="GO" id="GO:0016706">
    <property type="term" value="F:2-oxoglutarate-dependent dioxygenase activity"/>
    <property type="evidence" value="ECO:0007669"/>
    <property type="project" value="TreeGrafter"/>
</dbReference>
<comment type="similarity">
    <text evidence="2">Belongs to the TfdA dioxygenase family.</text>
</comment>
<evidence type="ECO:0000256" key="1">
    <source>
        <dbReference type="ARBA" id="ARBA00001954"/>
    </source>
</evidence>
<evidence type="ECO:0000313" key="8">
    <source>
        <dbReference type="EMBL" id="PYI00539.1"/>
    </source>
</evidence>
<evidence type="ECO:0000256" key="6">
    <source>
        <dbReference type="ARBA" id="ARBA00023004"/>
    </source>
</evidence>
<evidence type="ECO:0000259" key="7">
    <source>
        <dbReference type="Pfam" id="PF02668"/>
    </source>
</evidence>
<protein>
    <submittedName>
        <fullName evidence="8">Alpha-ketoglutarate-dependent sulfonate dioxygenase</fullName>
    </submittedName>
</protein>
<dbReference type="InterPro" id="IPR042098">
    <property type="entry name" value="TauD-like_sf"/>
</dbReference>
<keyword evidence="9" id="KW-1185">Reference proteome</keyword>
<dbReference type="InterPro" id="IPR051323">
    <property type="entry name" value="AtsK-like"/>
</dbReference>
<dbReference type="SUPFAM" id="SSF51197">
    <property type="entry name" value="Clavaminate synthase-like"/>
    <property type="match status" value="1"/>
</dbReference>
<dbReference type="EMBL" id="KZ826446">
    <property type="protein sequence ID" value="PYI00539.1"/>
    <property type="molecule type" value="Genomic_DNA"/>
</dbReference>
<feature type="domain" description="TauD/TfdA-like" evidence="7">
    <location>
        <begin position="28"/>
        <end position="324"/>
    </location>
</feature>
<name>A0A319EIB9_ASPSB</name>
<evidence type="ECO:0000256" key="2">
    <source>
        <dbReference type="ARBA" id="ARBA00005896"/>
    </source>
</evidence>
<dbReference type="Gene3D" id="3.60.130.10">
    <property type="entry name" value="Clavaminate synthase-like"/>
    <property type="match status" value="1"/>
</dbReference>
<organism evidence="8 9">
    <name type="scientific">Aspergillus sclerotiicarbonarius (strain CBS 121057 / IBT 28362)</name>
    <dbReference type="NCBI Taxonomy" id="1448318"/>
    <lineage>
        <taxon>Eukaryota</taxon>
        <taxon>Fungi</taxon>
        <taxon>Dikarya</taxon>
        <taxon>Ascomycota</taxon>
        <taxon>Pezizomycotina</taxon>
        <taxon>Eurotiomycetes</taxon>
        <taxon>Eurotiomycetidae</taxon>
        <taxon>Eurotiales</taxon>
        <taxon>Aspergillaceae</taxon>
        <taxon>Aspergillus</taxon>
        <taxon>Aspergillus subgen. Circumdati</taxon>
    </lineage>
</organism>
<dbReference type="PANTHER" id="PTHR30468">
    <property type="entry name" value="ALPHA-KETOGLUTARATE-DEPENDENT SULFONATE DIOXYGENASE"/>
    <property type="match status" value="1"/>
</dbReference>
<evidence type="ECO:0000256" key="3">
    <source>
        <dbReference type="ARBA" id="ARBA00022723"/>
    </source>
</evidence>
<gene>
    <name evidence="8" type="ORF">BO78DRAFT_438376</name>
</gene>
<keyword evidence="3" id="KW-0479">Metal-binding</keyword>
<sequence>MGSISPSYPAVYPPFPNTGSLSDFKLVHLTPAIGSEFRDVDVTEWLREPNSDDMLRDLSLLLAERGVIFFRNQHNINDTLQKELCRRLNELSGAPKENGFYRHSLLAMQGEDPEMGKVDPDRLRTMYNKPLNGMPRQTHIREWHTDSSFEYMPPSYTVLRLGEMPETGGGIDTLWASGYELYDRLSPPYKQFYDTLTATHMSPALAEAGRKNPKGMDSGPRGASGNVGLDFCTQHPLVRTHPLTGWKAVFGWGTNCHHIDGVTEMESKALFDKNRRLIMDNQDLQVRFRWEGTGDLAVWDNRCTFHSATHDHFGLGERVGWRCMVMGERPFLDPKSRSRKEATGGWPYKLENPIEG</sequence>
<keyword evidence="4 8" id="KW-0223">Dioxygenase</keyword>
<dbReference type="STRING" id="1448318.A0A319EIB9"/>
<accession>A0A319EIB9</accession>
<keyword evidence="6" id="KW-0408">Iron</keyword>
<dbReference type="OrthoDB" id="10257314at2759"/>
<evidence type="ECO:0000256" key="4">
    <source>
        <dbReference type="ARBA" id="ARBA00022964"/>
    </source>
</evidence>
<dbReference type="AlphaFoldDB" id="A0A319EIB9"/>
<evidence type="ECO:0000313" key="9">
    <source>
        <dbReference type="Proteomes" id="UP000248423"/>
    </source>
</evidence>
<keyword evidence="5" id="KW-0560">Oxidoreductase</keyword>